<dbReference type="SUPFAM" id="SSF51735">
    <property type="entry name" value="NAD(P)-binding Rossmann-fold domains"/>
    <property type="match status" value="1"/>
</dbReference>
<dbReference type="Proteomes" id="UP001500936">
    <property type="component" value="Unassembled WGS sequence"/>
</dbReference>
<dbReference type="InterPro" id="IPR036291">
    <property type="entry name" value="NAD(P)-bd_dom_sf"/>
</dbReference>
<dbReference type="PROSITE" id="PS00670">
    <property type="entry name" value="D_2_HYDROXYACID_DH_2"/>
    <property type="match status" value="1"/>
</dbReference>
<comment type="similarity">
    <text evidence="1 4">Belongs to the D-isomer specific 2-hydroxyacid dehydrogenase family.</text>
</comment>
<evidence type="ECO:0000259" key="5">
    <source>
        <dbReference type="Pfam" id="PF00389"/>
    </source>
</evidence>
<dbReference type="InterPro" id="IPR006139">
    <property type="entry name" value="D-isomer_2_OHA_DH_cat_dom"/>
</dbReference>
<feature type="domain" description="D-isomer specific 2-hydroxyacid dehydrogenase catalytic" evidence="5">
    <location>
        <begin position="17"/>
        <end position="314"/>
    </location>
</feature>
<evidence type="ECO:0000256" key="2">
    <source>
        <dbReference type="ARBA" id="ARBA00023002"/>
    </source>
</evidence>
<keyword evidence="8" id="KW-1185">Reference proteome</keyword>
<organism evidence="7 8">
    <name type="scientific">Nibrella viscosa</name>
    <dbReference type="NCBI Taxonomy" id="1084524"/>
    <lineage>
        <taxon>Bacteria</taxon>
        <taxon>Pseudomonadati</taxon>
        <taxon>Bacteroidota</taxon>
        <taxon>Cytophagia</taxon>
        <taxon>Cytophagales</taxon>
        <taxon>Spirosomataceae</taxon>
        <taxon>Nibrella</taxon>
    </lineage>
</organism>
<dbReference type="EMBL" id="BAABHB010000005">
    <property type="protein sequence ID" value="GAA4407760.1"/>
    <property type="molecule type" value="Genomic_DNA"/>
</dbReference>
<protein>
    <submittedName>
        <fullName evidence="7">D-2-hydroxyacid dehydrogenase</fullName>
    </submittedName>
</protein>
<evidence type="ECO:0000256" key="4">
    <source>
        <dbReference type="RuleBase" id="RU003719"/>
    </source>
</evidence>
<sequence>MHIVVLDGYTLNPGDLDWSPLEALGTVAIYDRTPSEQVLERARHAEALLVNKLVLNREMLGQLPALQYIGVTATGYNNVDIPAARERGITVTNVKGYGSDSVAQMTFALLLELTQHAGLHNTSVRAGDWATTEDFCYWKRPLIELAGKTLGIVGYGDIGQKVAEIGRAFGMEILVNRRQPDPADSVRYVDLPTLFAESDVVTLHCPMTDENKGFVNRNLLSQMKPTAFLLNTSRGGLITEPDLAAALNEGVLAGAGLDVLSVEPPVSGNPLIGAQNTIITPHIAWATLEARQRLLQSAIANLNTYQQGRPQNVVT</sequence>
<keyword evidence="2 4" id="KW-0560">Oxidoreductase</keyword>
<evidence type="ECO:0000313" key="7">
    <source>
        <dbReference type="EMBL" id="GAA4407760.1"/>
    </source>
</evidence>
<dbReference type="Gene3D" id="3.40.50.720">
    <property type="entry name" value="NAD(P)-binding Rossmann-like Domain"/>
    <property type="match status" value="2"/>
</dbReference>
<evidence type="ECO:0000256" key="1">
    <source>
        <dbReference type="ARBA" id="ARBA00005854"/>
    </source>
</evidence>
<name>A0ABP8KI63_9BACT</name>
<evidence type="ECO:0000256" key="3">
    <source>
        <dbReference type="ARBA" id="ARBA00023027"/>
    </source>
</evidence>
<gene>
    <name evidence="7" type="ORF">GCM10023187_28790</name>
</gene>
<feature type="domain" description="D-isomer specific 2-hydroxyacid dehydrogenase NAD-binding" evidence="6">
    <location>
        <begin position="107"/>
        <end position="284"/>
    </location>
</feature>
<dbReference type="CDD" id="cd12162">
    <property type="entry name" value="2-Hacid_dh_4"/>
    <property type="match status" value="1"/>
</dbReference>
<dbReference type="SUPFAM" id="SSF52283">
    <property type="entry name" value="Formate/glycerate dehydrogenase catalytic domain-like"/>
    <property type="match status" value="1"/>
</dbReference>
<reference evidence="8" key="1">
    <citation type="journal article" date="2019" name="Int. J. Syst. Evol. Microbiol.">
        <title>The Global Catalogue of Microorganisms (GCM) 10K type strain sequencing project: providing services to taxonomists for standard genome sequencing and annotation.</title>
        <authorList>
            <consortium name="The Broad Institute Genomics Platform"/>
            <consortium name="The Broad Institute Genome Sequencing Center for Infectious Disease"/>
            <person name="Wu L."/>
            <person name="Ma J."/>
        </authorList>
    </citation>
    <scope>NUCLEOTIDE SEQUENCE [LARGE SCALE GENOMIC DNA]</scope>
    <source>
        <strain evidence="8">JCM 17925</strain>
    </source>
</reference>
<dbReference type="InterPro" id="IPR050418">
    <property type="entry name" value="D-iso_2-hydroxyacid_DH_PdxB"/>
</dbReference>
<dbReference type="InterPro" id="IPR029753">
    <property type="entry name" value="D-isomer_DH_CS"/>
</dbReference>
<dbReference type="InterPro" id="IPR006140">
    <property type="entry name" value="D-isomer_DH_NAD-bd"/>
</dbReference>
<dbReference type="Pfam" id="PF00389">
    <property type="entry name" value="2-Hacid_dh"/>
    <property type="match status" value="1"/>
</dbReference>
<accession>A0ABP8KI63</accession>
<evidence type="ECO:0000313" key="8">
    <source>
        <dbReference type="Proteomes" id="UP001500936"/>
    </source>
</evidence>
<comment type="caution">
    <text evidence="7">The sequence shown here is derived from an EMBL/GenBank/DDBJ whole genome shotgun (WGS) entry which is preliminary data.</text>
</comment>
<proteinExistence type="inferred from homology"/>
<dbReference type="PANTHER" id="PTHR43761">
    <property type="entry name" value="D-ISOMER SPECIFIC 2-HYDROXYACID DEHYDROGENASE FAMILY PROTEIN (AFU_ORTHOLOGUE AFUA_1G13630)"/>
    <property type="match status" value="1"/>
</dbReference>
<dbReference type="RefSeq" id="WP_345268280.1">
    <property type="nucleotide sequence ID" value="NZ_BAABHB010000005.1"/>
</dbReference>
<dbReference type="PANTHER" id="PTHR43761:SF1">
    <property type="entry name" value="D-ISOMER SPECIFIC 2-HYDROXYACID DEHYDROGENASE CATALYTIC DOMAIN-CONTAINING PROTEIN-RELATED"/>
    <property type="match status" value="1"/>
</dbReference>
<keyword evidence="3" id="KW-0520">NAD</keyword>
<evidence type="ECO:0000259" key="6">
    <source>
        <dbReference type="Pfam" id="PF02826"/>
    </source>
</evidence>
<dbReference type="Pfam" id="PF02826">
    <property type="entry name" value="2-Hacid_dh_C"/>
    <property type="match status" value="1"/>
</dbReference>